<feature type="compositionally biased region" description="Low complexity" evidence="3">
    <location>
        <begin position="1"/>
        <end position="18"/>
    </location>
</feature>
<keyword evidence="2" id="KW-0040">ANK repeat</keyword>
<dbReference type="Proteomes" id="UP000799424">
    <property type="component" value="Unassembled WGS sequence"/>
</dbReference>
<organism evidence="5 6">
    <name type="scientific">Ophiobolus disseminans</name>
    <dbReference type="NCBI Taxonomy" id="1469910"/>
    <lineage>
        <taxon>Eukaryota</taxon>
        <taxon>Fungi</taxon>
        <taxon>Dikarya</taxon>
        <taxon>Ascomycota</taxon>
        <taxon>Pezizomycotina</taxon>
        <taxon>Dothideomycetes</taxon>
        <taxon>Pleosporomycetidae</taxon>
        <taxon>Pleosporales</taxon>
        <taxon>Pleosporineae</taxon>
        <taxon>Phaeosphaeriaceae</taxon>
        <taxon>Ophiobolus</taxon>
    </lineage>
</organism>
<dbReference type="OrthoDB" id="7464126at2759"/>
<dbReference type="InterPro" id="IPR007111">
    <property type="entry name" value="NACHT_NTPase"/>
</dbReference>
<proteinExistence type="predicted"/>
<dbReference type="InterPro" id="IPR002110">
    <property type="entry name" value="Ankyrin_rpt"/>
</dbReference>
<evidence type="ECO:0000256" key="3">
    <source>
        <dbReference type="SAM" id="MobiDB-lite"/>
    </source>
</evidence>
<dbReference type="AlphaFoldDB" id="A0A6A7AE65"/>
<dbReference type="Gene3D" id="3.40.50.300">
    <property type="entry name" value="P-loop containing nucleotide triphosphate hydrolases"/>
    <property type="match status" value="1"/>
</dbReference>
<keyword evidence="6" id="KW-1185">Reference proteome</keyword>
<feature type="non-terminal residue" evidence="5">
    <location>
        <position position="781"/>
    </location>
</feature>
<dbReference type="Pfam" id="PF12796">
    <property type="entry name" value="Ank_2"/>
    <property type="match status" value="1"/>
</dbReference>
<feature type="domain" description="NACHT" evidence="4">
    <location>
        <begin position="305"/>
        <end position="470"/>
    </location>
</feature>
<evidence type="ECO:0000313" key="5">
    <source>
        <dbReference type="EMBL" id="KAF2831174.1"/>
    </source>
</evidence>
<dbReference type="PANTHER" id="PTHR10039">
    <property type="entry name" value="AMELOGENIN"/>
    <property type="match status" value="1"/>
</dbReference>
<evidence type="ECO:0000313" key="6">
    <source>
        <dbReference type="Proteomes" id="UP000799424"/>
    </source>
</evidence>
<dbReference type="InterPro" id="IPR036770">
    <property type="entry name" value="Ankyrin_rpt-contain_sf"/>
</dbReference>
<dbReference type="InterPro" id="IPR027417">
    <property type="entry name" value="P-loop_NTPase"/>
</dbReference>
<feature type="repeat" description="ANK" evidence="2">
    <location>
        <begin position="725"/>
        <end position="757"/>
    </location>
</feature>
<evidence type="ECO:0000256" key="2">
    <source>
        <dbReference type="PROSITE-ProRule" id="PRU00023"/>
    </source>
</evidence>
<dbReference type="PROSITE" id="PS50297">
    <property type="entry name" value="ANK_REP_REGION"/>
    <property type="match status" value="1"/>
</dbReference>
<reference evidence="5" key="1">
    <citation type="journal article" date="2020" name="Stud. Mycol.">
        <title>101 Dothideomycetes genomes: a test case for predicting lifestyles and emergence of pathogens.</title>
        <authorList>
            <person name="Haridas S."/>
            <person name="Albert R."/>
            <person name="Binder M."/>
            <person name="Bloem J."/>
            <person name="Labutti K."/>
            <person name="Salamov A."/>
            <person name="Andreopoulos B."/>
            <person name="Baker S."/>
            <person name="Barry K."/>
            <person name="Bills G."/>
            <person name="Bluhm B."/>
            <person name="Cannon C."/>
            <person name="Castanera R."/>
            <person name="Culley D."/>
            <person name="Daum C."/>
            <person name="Ezra D."/>
            <person name="Gonzalez J."/>
            <person name="Henrissat B."/>
            <person name="Kuo A."/>
            <person name="Liang C."/>
            <person name="Lipzen A."/>
            <person name="Lutzoni F."/>
            <person name="Magnuson J."/>
            <person name="Mondo S."/>
            <person name="Nolan M."/>
            <person name="Ohm R."/>
            <person name="Pangilinan J."/>
            <person name="Park H.-J."/>
            <person name="Ramirez L."/>
            <person name="Alfaro M."/>
            <person name="Sun H."/>
            <person name="Tritt A."/>
            <person name="Yoshinaga Y."/>
            <person name="Zwiers L.-H."/>
            <person name="Turgeon B."/>
            <person name="Goodwin S."/>
            <person name="Spatafora J."/>
            <person name="Crous P."/>
            <person name="Grigoriev I."/>
        </authorList>
    </citation>
    <scope>NUCLEOTIDE SEQUENCE</scope>
    <source>
        <strain evidence="5">CBS 113818</strain>
    </source>
</reference>
<dbReference type="Pfam" id="PF24883">
    <property type="entry name" value="NPHP3_N"/>
    <property type="match status" value="1"/>
</dbReference>
<evidence type="ECO:0000259" key="4">
    <source>
        <dbReference type="PROSITE" id="PS50837"/>
    </source>
</evidence>
<feature type="region of interest" description="Disordered" evidence="3">
    <location>
        <begin position="1"/>
        <end position="20"/>
    </location>
</feature>
<dbReference type="InterPro" id="IPR056884">
    <property type="entry name" value="NPHP3-like_N"/>
</dbReference>
<dbReference type="SUPFAM" id="SSF48403">
    <property type="entry name" value="Ankyrin repeat"/>
    <property type="match status" value="1"/>
</dbReference>
<dbReference type="PROSITE" id="PS50837">
    <property type="entry name" value="NACHT"/>
    <property type="match status" value="1"/>
</dbReference>
<accession>A0A6A7AE65</accession>
<name>A0A6A7AE65_9PLEO</name>
<dbReference type="EMBL" id="MU006218">
    <property type="protein sequence ID" value="KAF2831174.1"/>
    <property type="molecule type" value="Genomic_DNA"/>
</dbReference>
<evidence type="ECO:0000256" key="1">
    <source>
        <dbReference type="ARBA" id="ARBA00022737"/>
    </source>
</evidence>
<sequence>MNAHLASHPSSPSAILPSNDPEKKHWKVALASLSSELQSQITLVARDHIGTLEAVLQQAQLKRTECLSKRWRFKNSKGEVIILRDVMEKIVRWIDRFKATGDIAVGFDQTGASLPWAAVRFLLVCASSDVTAFGARLETIEFVTHLIAKYREFERLYLGNTSTIEDQLEAALVRLYAVILEALGNTIQALGKSTVHRLIKSPLWLADDHVPRMKEKEDELLKLAMMSDSEVIRSLQTMSLRLIGNAKSYDESLEHDQYRKILTWLSPTNSSAHHVSVSAHRIADTANWLLDHPQFQSWSNSSASGILLIRGLAGSGKTMLSSRVVDELLSQRRDHQSAAPFAFFYCSANPQEPDRAHPDNIIRNLLRQLAISLEPAPVVRQNILSEYKEYKRRTILAPNGHTHQDHIERLEIEDCRRLIMDITDSDPVTLVVDAIDEISEDQRFRLLQFLNQVTEESANVVKILLTSRDDHQISSLLSRAQMIRISTNDNSADVRSFVASQKVLDAGPAARALAIRGFTWLIFARENMNPTSYLTALNQGSEDEPLTLDDIENVCYNLIVHDAGQVRFVHQSAQDYISQCDEFAKATGNQELAETCLRSCLDGEFDSLTSGVDEFKRYCYVYWVEHYALCKGSQNSGGLQSLLDEFVFETRGSNEPAFSFIVWHDSIRRTVNSLPWSHPSIQDLNAIPNSVASPFFMACIFGILPLVQRLFSISTDFDCDCLNDSGHTGLYLASHKGYLQVVKFLIHRGSNARINCGAQGNALNAACAAGHKHIVDFLLCH</sequence>
<keyword evidence="1" id="KW-0677">Repeat</keyword>
<protein>
    <recommendedName>
        <fullName evidence="4">NACHT domain-containing protein</fullName>
    </recommendedName>
</protein>
<dbReference type="PROSITE" id="PS50088">
    <property type="entry name" value="ANK_REPEAT"/>
    <property type="match status" value="1"/>
</dbReference>
<gene>
    <name evidence="5" type="ORF">CC86DRAFT_282665</name>
</gene>
<dbReference type="SUPFAM" id="SSF52540">
    <property type="entry name" value="P-loop containing nucleoside triphosphate hydrolases"/>
    <property type="match status" value="1"/>
</dbReference>
<dbReference type="PANTHER" id="PTHR10039:SF16">
    <property type="entry name" value="GPI INOSITOL-DEACYLASE"/>
    <property type="match status" value="1"/>
</dbReference>
<dbReference type="Gene3D" id="1.25.40.20">
    <property type="entry name" value="Ankyrin repeat-containing domain"/>
    <property type="match status" value="1"/>
</dbReference>